<dbReference type="OrthoDB" id="2504288at2759"/>
<evidence type="ECO:0008006" key="4">
    <source>
        <dbReference type="Google" id="ProtNLM"/>
    </source>
</evidence>
<dbReference type="EMBL" id="AVOT02048578">
    <property type="protein sequence ID" value="MBW0543800.1"/>
    <property type="molecule type" value="Genomic_DNA"/>
</dbReference>
<dbReference type="Proteomes" id="UP000765509">
    <property type="component" value="Unassembled WGS sequence"/>
</dbReference>
<evidence type="ECO:0000313" key="2">
    <source>
        <dbReference type="EMBL" id="MBW0543800.1"/>
    </source>
</evidence>
<dbReference type="AlphaFoldDB" id="A0A9Q3FTW0"/>
<sequence>MASRGSVRDVMTWGSILGLESDDVARRARNTFQRAKQKLSVESGHGIVGINGNDRALACLSLCLVKISAIGSSERKALETSLQRASGVSPRIFSNAIKTLSSLLGTASGSNSPVKSSPARANKSASIEKSLINDTPTKRKRTINSLEVSPVKHSALKPSPLKRLAHTASDSEDEILLSPTGKKRIRTSGPQEWLAMTEDHNSHTPRAAKLSQSNQNSARTIKKTPLNLPIQRPPKPMCIFQSQPISRSRSHYPVNFSDWNWKLNLFKKEWSSHDIHEWEKWRQKSIESSLS</sequence>
<feature type="region of interest" description="Disordered" evidence="1">
    <location>
        <begin position="106"/>
        <end position="188"/>
    </location>
</feature>
<accession>A0A9Q3FTW0</accession>
<protein>
    <recommendedName>
        <fullName evidence="4">Origin recognition complex subunit 6</fullName>
    </recommendedName>
</protein>
<evidence type="ECO:0000313" key="3">
    <source>
        <dbReference type="Proteomes" id="UP000765509"/>
    </source>
</evidence>
<organism evidence="2 3">
    <name type="scientific">Austropuccinia psidii MF-1</name>
    <dbReference type="NCBI Taxonomy" id="1389203"/>
    <lineage>
        <taxon>Eukaryota</taxon>
        <taxon>Fungi</taxon>
        <taxon>Dikarya</taxon>
        <taxon>Basidiomycota</taxon>
        <taxon>Pucciniomycotina</taxon>
        <taxon>Pucciniomycetes</taxon>
        <taxon>Pucciniales</taxon>
        <taxon>Sphaerophragmiaceae</taxon>
        <taxon>Austropuccinia</taxon>
    </lineage>
</organism>
<feature type="compositionally biased region" description="Polar residues" evidence="1">
    <location>
        <begin position="123"/>
        <end position="135"/>
    </location>
</feature>
<comment type="caution">
    <text evidence="2">The sequence shown here is derived from an EMBL/GenBank/DDBJ whole genome shotgun (WGS) entry which is preliminary data.</text>
</comment>
<proteinExistence type="predicted"/>
<gene>
    <name evidence="2" type="ORF">O181_083515</name>
</gene>
<reference evidence="2" key="1">
    <citation type="submission" date="2021-03" db="EMBL/GenBank/DDBJ databases">
        <title>Draft genome sequence of rust myrtle Austropuccinia psidii MF-1, a brazilian biotype.</title>
        <authorList>
            <person name="Quecine M.C."/>
            <person name="Pachon D.M.R."/>
            <person name="Bonatelli M.L."/>
            <person name="Correr F.H."/>
            <person name="Franceschini L.M."/>
            <person name="Leite T.F."/>
            <person name="Margarido G.R.A."/>
            <person name="Almeida C.A."/>
            <person name="Ferrarezi J.A."/>
            <person name="Labate C.A."/>
        </authorList>
    </citation>
    <scope>NUCLEOTIDE SEQUENCE</scope>
    <source>
        <strain evidence="2">MF-1</strain>
    </source>
</reference>
<keyword evidence="3" id="KW-1185">Reference proteome</keyword>
<evidence type="ECO:0000256" key="1">
    <source>
        <dbReference type="SAM" id="MobiDB-lite"/>
    </source>
</evidence>
<name>A0A9Q3FTW0_9BASI</name>